<reference evidence="2 3" key="1">
    <citation type="submission" date="2019-12" db="EMBL/GenBank/DDBJ databases">
        <title>Whole-genome sequencing of Allorhizobium vitis.</title>
        <authorList>
            <person name="Gan H.M."/>
            <person name="Szegedi E."/>
            <person name="Burr T."/>
            <person name="Savka M.A."/>
        </authorList>
    </citation>
    <scope>NUCLEOTIDE SEQUENCE [LARGE SCALE GENOMIC DNA]</scope>
    <source>
        <strain evidence="2 3">CG415</strain>
    </source>
</reference>
<organism evidence="2 3">
    <name type="scientific">Agrobacterium vitis</name>
    <name type="common">Rhizobium vitis</name>
    <dbReference type="NCBI Taxonomy" id="373"/>
    <lineage>
        <taxon>Bacteria</taxon>
        <taxon>Pseudomonadati</taxon>
        <taxon>Pseudomonadota</taxon>
        <taxon>Alphaproteobacteria</taxon>
        <taxon>Hyphomicrobiales</taxon>
        <taxon>Rhizobiaceae</taxon>
        <taxon>Rhizobium/Agrobacterium group</taxon>
        <taxon>Agrobacterium</taxon>
    </lineage>
</organism>
<dbReference type="RefSeq" id="WP_070149226.1">
    <property type="nucleotide sequence ID" value="NZ_AP023269.1"/>
</dbReference>
<evidence type="ECO:0000256" key="1">
    <source>
        <dbReference type="SAM" id="MobiDB-lite"/>
    </source>
</evidence>
<dbReference type="InterPro" id="IPR021327">
    <property type="entry name" value="DUF2934"/>
</dbReference>
<dbReference type="Pfam" id="PF11154">
    <property type="entry name" value="DUF2934"/>
    <property type="match status" value="1"/>
</dbReference>
<feature type="compositionally biased region" description="Low complexity" evidence="1">
    <location>
        <begin position="58"/>
        <end position="77"/>
    </location>
</feature>
<accession>A0A1S2DIV4</accession>
<dbReference type="EMBL" id="WPHU01000001">
    <property type="protein sequence ID" value="MVA54504.1"/>
    <property type="molecule type" value="Genomic_DNA"/>
</dbReference>
<dbReference type="AlphaFoldDB" id="A0A1S2DIV4"/>
<name>A0A1S2DIV4_AGRVI</name>
<protein>
    <submittedName>
        <fullName evidence="2">DUF2934 domain-containing protein</fullName>
    </submittedName>
</protein>
<sequence>MKPSDKEWIEKRAYSLWEEEGKPHGKDDAHWQQAHREFYELSQSAQKAKAGALKRASQAAKTQTAKAPTTKTQAAKTRQSPEAEMADVPQDPKPAAATKRKRKII</sequence>
<dbReference type="Proteomes" id="UP000440716">
    <property type="component" value="Unassembled WGS sequence"/>
</dbReference>
<feature type="region of interest" description="Disordered" evidence="1">
    <location>
        <begin position="50"/>
        <end position="105"/>
    </location>
</feature>
<evidence type="ECO:0000313" key="2">
    <source>
        <dbReference type="EMBL" id="MVA54504.1"/>
    </source>
</evidence>
<proteinExistence type="predicted"/>
<evidence type="ECO:0000313" key="3">
    <source>
        <dbReference type="Proteomes" id="UP000440716"/>
    </source>
</evidence>
<gene>
    <name evidence="2" type="ORF">GOZ88_00085</name>
</gene>
<comment type="caution">
    <text evidence="2">The sequence shown here is derived from an EMBL/GenBank/DDBJ whole genome shotgun (WGS) entry which is preliminary data.</text>
</comment>